<keyword evidence="1" id="KW-0175">Coiled coil</keyword>
<name>A0AAU9JZB9_9CILI</name>
<dbReference type="EMBL" id="CAJZBQ010000046">
    <property type="protein sequence ID" value="CAG9328767.1"/>
    <property type="molecule type" value="Genomic_DNA"/>
</dbReference>
<reference evidence="3" key="1">
    <citation type="submission" date="2021-09" db="EMBL/GenBank/DDBJ databases">
        <authorList>
            <consortium name="AG Swart"/>
            <person name="Singh M."/>
            <person name="Singh A."/>
            <person name="Seah K."/>
            <person name="Emmerich C."/>
        </authorList>
    </citation>
    <scope>NUCLEOTIDE SEQUENCE</scope>
    <source>
        <strain evidence="3">ATCC30299</strain>
    </source>
</reference>
<sequence>MDFIDSDEENPKTGSWISIKNLKAAADVHSVYRQQSRGSSPSSSPNASQNSSITMEWKPNTYINQSICFSSMHDHYCEEIIDSTQTLLNESDEGLAYKQDIDAMRYYIQSKESKLRKLQRRYQRDIGKLKDELAQSKAETEAAQKEIYFLNQEIDRMQQDFTQQLLNNQARHERKLQRSKQDLDALISENNEKTAIFVAEKLRAIHQAEMDKLRDDYEEQIERLRMEHELEIQEKEEEYESIISKENNFKIDEERLEEMERAHKKNIESLEDKYEEEIERLKKQIQNMKEERPKKNLIMKFEENKINEKEIQELQEKIQIFQEEAQEQRRIIELQKKTIEDLSKELQGTFKKRPAKNLKLEASIEKDLEKDLKGLIGQISNYLDTSDPNTSRDFGDTLRTLQSRIEFLASSEKLNL</sequence>
<feature type="region of interest" description="Disordered" evidence="2">
    <location>
        <begin position="30"/>
        <end position="52"/>
    </location>
</feature>
<feature type="compositionally biased region" description="Low complexity" evidence="2">
    <location>
        <begin position="33"/>
        <end position="52"/>
    </location>
</feature>
<feature type="coiled-coil region" evidence="1">
    <location>
        <begin position="119"/>
        <end position="345"/>
    </location>
</feature>
<protein>
    <submittedName>
        <fullName evidence="3">Uncharacterized protein</fullName>
    </submittedName>
</protein>
<comment type="caution">
    <text evidence="3">The sequence shown here is derived from an EMBL/GenBank/DDBJ whole genome shotgun (WGS) entry which is preliminary data.</text>
</comment>
<gene>
    <name evidence="3" type="ORF">BSTOLATCC_MIC46757</name>
</gene>
<dbReference type="Proteomes" id="UP001162131">
    <property type="component" value="Unassembled WGS sequence"/>
</dbReference>
<evidence type="ECO:0000256" key="2">
    <source>
        <dbReference type="SAM" id="MobiDB-lite"/>
    </source>
</evidence>
<dbReference type="AlphaFoldDB" id="A0AAU9JZB9"/>
<evidence type="ECO:0000256" key="1">
    <source>
        <dbReference type="SAM" id="Coils"/>
    </source>
</evidence>
<evidence type="ECO:0000313" key="3">
    <source>
        <dbReference type="EMBL" id="CAG9328767.1"/>
    </source>
</evidence>
<organism evidence="3 4">
    <name type="scientific">Blepharisma stoltei</name>
    <dbReference type="NCBI Taxonomy" id="1481888"/>
    <lineage>
        <taxon>Eukaryota</taxon>
        <taxon>Sar</taxon>
        <taxon>Alveolata</taxon>
        <taxon>Ciliophora</taxon>
        <taxon>Postciliodesmatophora</taxon>
        <taxon>Heterotrichea</taxon>
        <taxon>Heterotrichida</taxon>
        <taxon>Blepharismidae</taxon>
        <taxon>Blepharisma</taxon>
    </lineage>
</organism>
<keyword evidence="4" id="KW-1185">Reference proteome</keyword>
<accession>A0AAU9JZB9</accession>
<proteinExistence type="predicted"/>
<evidence type="ECO:0000313" key="4">
    <source>
        <dbReference type="Proteomes" id="UP001162131"/>
    </source>
</evidence>